<sequence>MSGLAALVNESYQLNQLVPRDDIPSLQVGLDEIVSGSARLAKQRHAGSHSGLAGSRRGVTPVDTGNASYLLATHGVNVPNLNNQINNVSNALQAAAPAGLSAPSSNLQQSTLAQSQWEPQTGIADTDVDGFLRVRKEMIIISAIEETHRRTQQAAAEAYQRKMQMDWKKQRVEILEELAGYSKSDSSDSRSGNLGRSMLGTSLSRSSLGNSTYGSSNTGNPGGIDSIEAHKRMMECDQIVKRLNSYRKTGRNLALFSYMKQVMARDGDSRSPLLSDSFDILTSIIGEKDVQDGEFLGEAIPQRHYVNNYYAEQGERERIELTNRIISGGKRYLESRFKSLVEKTLQDRQSEAKLGGTPGIVNKIQAYVRLTLSNHPYKNSFEVGDWLNQSGKAFTDLCHIQDAVQLAQSVKHAFSNTDRNIHRWLEEWASSPDLRLSRDRREKFVAHWTQHYRNPQQVDPFKYAIHKLIGRFDLRKSVPVVTDAMEDWTWMHLSLIRETASGSTYQDATTQKYTLSDLAKTIVKSGEAHFDPHGTRPLVYFQQLCITGQFELAIQFLYEKARMEIDAVHFAIGLAYYGMLRVPSKEQQSETGILTSVGEEQYFNFARLIQRYVRNFAKSDPTTALQYIYLIGLNGDLSPPLGEEQLQICWDTIGQLVIETKGYSLVLDQRTAEGQVAPSVISRDIKLIKIRDADTALKNLVARLANTASADLALHDRIQLLKMAGKYDQILQALNSHLADSLEQQFSESELSQPDVVVAYSKQTVSALANERLPVSAKLAEANAILCRLREAKTAADQGDFQRALTNIEDSRVLPLDSDVPGISRSADQFKNVDDNITRKIDLILVLTMNSLYELHQQKKSEVYGGAARQEAMQSLRRKSRALMMFAGMLRYRMHSETYAQLANLVC</sequence>
<proteinExistence type="predicted"/>
<dbReference type="EMBL" id="JASBWT010000003">
    <property type="protein sequence ID" value="KAJ9106083.1"/>
    <property type="molecule type" value="Genomic_DNA"/>
</dbReference>
<evidence type="ECO:0000313" key="2">
    <source>
        <dbReference type="Proteomes" id="UP001227268"/>
    </source>
</evidence>
<name>A0ACC2W3W4_9TREE</name>
<evidence type="ECO:0000313" key="1">
    <source>
        <dbReference type="EMBL" id="KAJ9106083.1"/>
    </source>
</evidence>
<accession>A0ACC2W3W4</accession>
<comment type="caution">
    <text evidence="1">The sequence shown here is derived from an EMBL/GenBank/DDBJ whole genome shotgun (WGS) entry which is preliminary data.</text>
</comment>
<keyword evidence="2" id="KW-1185">Reference proteome</keyword>
<reference evidence="1" key="1">
    <citation type="submission" date="2023-04" db="EMBL/GenBank/DDBJ databases">
        <title>Draft Genome sequencing of Naganishia species isolated from polar environments using Oxford Nanopore Technology.</title>
        <authorList>
            <person name="Leo P."/>
            <person name="Venkateswaran K."/>
        </authorList>
    </citation>
    <scope>NUCLEOTIDE SEQUENCE</scope>
    <source>
        <strain evidence="1">MNA-CCFEE 5423</strain>
    </source>
</reference>
<gene>
    <name evidence="1" type="ORF">QFC21_001223</name>
</gene>
<organism evidence="1 2">
    <name type="scientific">Naganishia friedmannii</name>
    <dbReference type="NCBI Taxonomy" id="89922"/>
    <lineage>
        <taxon>Eukaryota</taxon>
        <taxon>Fungi</taxon>
        <taxon>Dikarya</taxon>
        <taxon>Basidiomycota</taxon>
        <taxon>Agaricomycotina</taxon>
        <taxon>Tremellomycetes</taxon>
        <taxon>Filobasidiales</taxon>
        <taxon>Filobasidiaceae</taxon>
        <taxon>Naganishia</taxon>
    </lineage>
</organism>
<dbReference type="Proteomes" id="UP001227268">
    <property type="component" value="Unassembled WGS sequence"/>
</dbReference>
<protein>
    <submittedName>
        <fullName evidence="1">Uncharacterized protein</fullName>
    </submittedName>
</protein>